<keyword evidence="2" id="KW-1185">Reference proteome</keyword>
<dbReference type="EMBL" id="MNCJ02000325">
    <property type="protein sequence ID" value="KAF5787259.1"/>
    <property type="molecule type" value="Genomic_DNA"/>
</dbReference>
<evidence type="ECO:0000313" key="1">
    <source>
        <dbReference type="EMBL" id="KAF5787259.1"/>
    </source>
</evidence>
<proteinExistence type="predicted"/>
<evidence type="ECO:0000313" key="2">
    <source>
        <dbReference type="Proteomes" id="UP000215914"/>
    </source>
</evidence>
<name>A0A9K3HZP2_HELAN</name>
<reference evidence="1" key="1">
    <citation type="journal article" date="2017" name="Nature">
        <title>The sunflower genome provides insights into oil metabolism, flowering and Asterid evolution.</title>
        <authorList>
            <person name="Badouin H."/>
            <person name="Gouzy J."/>
            <person name="Grassa C.J."/>
            <person name="Murat F."/>
            <person name="Staton S.E."/>
            <person name="Cottret L."/>
            <person name="Lelandais-Briere C."/>
            <person name="Owens G.L."/>
            <person name="Carrere S."/>
            <person name="Mayjonade B."/>
            <person name="Legrand L."/>
            <person name="Gill N."/>
            <person name="Kane N.C."/>
            <person name="Bowers J.E."/>
            <person name="Hubner S."/>
            <person name="Bellec A."/>
            <person name="Berard A."/>
            <person name="Berges H."/>
            <person name="Blanchet N."/>
            <person name="Boniface M.C."/>
            <person name="Brunel D."/>
            <person name="Catrice O."/>
            <person name="Chaidir N."/>
            <person name="Claudel C."/>
            <person name="Donnadieu C."/>
            <person name="Faraut T."/>
            <person name="Fievet G."/>
            <person name="Helmstetter N."/>
            <person name="King M."/>
            <person name="Knapp S.J."/>
            <person name="Lai Z."/>
            <person name="Le Paslier M.C."/>
            <person name="Lippi Y."/>
            <person name="Lorenzon L."/>
            <person name="Mandel J.R."/>
            <person name="Marage G."/>
            <person name="Marchand G."/>
            <person name="Marquand E."/>
            <person name="Bret-Mestries E."/>
            <person name="Morien E."/>
            <person name="Nambeesan S."/>
            <person name="Nguyen T."/>
            <person name="Pegot-Espagnet P."/>
            <person name="Pouilly N."/>
            <person name="Raftis F."/>
            <person name="Sallet E."/>
            <person name="Schiex T."/>
            <person name="Thomas J."/>
            <person name="Vandecasteele C."/>
            <person name="Vares D."/>
            <person name="Vear F."/>
            <person name="Vautrin S."/>
            <person name="Crespi M."/>
            <person name="Mangin B."/>
            <person name="Burke J.M."/>
            <person name="Salse J."/>
            <person name="Munos S."/>
            <person name="Vincourt P."/>
            <person name="Rieseberg L.H."/>
            <person name="Langlade N.B."/>
        </authorList>
    </citation>
    <scope>NUCLEOTIDE SEQUENCE</scope>
    <source>
        <tissue evidence="1">Leaves</tissue>
    </source>
</reference>
<comment type="caution">
    <text evidence="1">The sequence shown here is derived from an EMBL/GenBank/DDBJ whole genome shotgun (WGS) entry which is preliminary data.</text>
</comment>
<dbReference type="AlphaFoldDB" id="A0A9K3HZP2"/>
<dbReference type="GO" id="GO:0003979">
    <property type="term" value="F:UDP-glucose 6-dehydrogenase activity"/>
    <property type="evidence" value="ECO:0007669"/>
    <property type="project" value="UniProtKB-EC"/>
</dbReference>
<dbReference type="EC" id="1.1.1.22" evidence="1"/>
<accession>A0A9K3HZP2</accession>
<gene>
    <name evidence="1" type="ORF">HanXRQr2_Chr10g0450751</name>
</gene>
<reference evidence="1" key="2">
    <citation type="submission" date="2020-06" db="EMBL/GenBank/DDBJ databases">
        <title>Helianthus annuus Genome sequencing and assembly Release 2.</title>
        <authorList>
            <person name="Gouzy J."/>
            <person name="Langlade N."/>
            <person name="Munos S."/>
        </authorList>
    </citation>
    <scope>NUCLEOTIDE SEQUENCE</scope>
    <source>
        <tissue evidence="1">Leaves</tissue>
    </source>
</reference>
<dbReference type="Gramene" id="mRNA:HanXRQr2_Chr10g0450751">
    <property type="protein sequence ID" value="CDS:HanXRQr2_Chr10g0450751.1"/>
    <property type="gene ID" value="HanXRQr2_Chr10g0450751"/>
</dbReference>
<organism evidence="1 2">
    <name type="scientific">Helianthus annuus</name>
    <name type="common">Common sunflower</name>
    <dbReference type="NCBI Taxonomy" id="4232"/>
    <lineage>
        <taxon>Eukaryota</taxon>
        <taxon>Viridiplantae</taxon>
        <taxon>Streptophyta</taxon>
        <taxon>Embryophyta</taxon>
        <taxon>Tracheophyta</taxon>
        <taxon>Spermatophyta</taxon>
        <taxon>Magnoliopsida</taxon>
        <taxon>eudicotyledons</taxon>
        <taxon>Gunneridae</taxon>
        <taxon>Pentapetalae</taxon>
        <taxon>asterids</taxon>
        <taxon>campanulids</taxon>
        <taxon>Asterales</taxon>
        <taxon>Asteraceae</taxon>
        <taxon>Asteroideae</taxon>
        <taxon>Heliantheae alliance</taxon>
        <taxon>Heliantheae</taxon>
        <taxon>Helianthus</taxon>
    </lineage>
</organism>
<sequence length="49" mass="5504">MIAERTNGGVDRIVECTGHIDAMIFAFEGVMIYEFTLDIPFACPFICVF</sequence>
<keyword evidence="1" id="KW-0560">Oxidoreductase</keyword>
<protein>
    <submittedName>
        <fullName evidence="1">UDP-glucose 6-dehydrogenase</fullName>
        <ecNumber evidence="1">1.1.1.22</ecNumber>
    </submittedName>
</protein>
<dbReference type="Proteomes" id="UP000215914">
    <property type="component" value="Unassembled WGS sequence"/>
</dbReference>